<dbReference type="RefSeq" id="WP_338081465.1">
    <property type="nucleotide sequence ID" value="NZ_VMBF01000001.1"/>
</dbReference>
<keyword evidence="2" id="KW-0732">Signal</keyword>
<evidence type="ECO:0000313" key="7">
    <source>
        <dbReference type="Proteomes" id="UP000322315"/>
    </source>
</evidence>
<evidence type="ECO:0000256" key="2">
    <source>
        <dbReference type="SAM" id="SignalP"/>
    </source>
</evidence>
<sequence length="1010" mass="107311">MKKKLLFFVLVLCLIFNNAISQTNAPSIQAGVDFRWADTQTSPTDPATIESIVINNLVYDTYNVPTSYELTQLGSSGHSYNKIQKNATVVETTSASATWNASALAAYQDFNLNHFFWATGNGANVCDNFTAESSTTTAQRQTLSYSAGVVSSSSSILAITERNANNCYHIELFGKLTSSGAEQSLGETFVHETTTQWGFGGTGSPGNLGTSGAITPPVSGSDYWLSDRVVNTNCSTVGIALFYLDDIAPNGSIITKVRLTGSTSDHGDGKVFILTLDDSDSDGYSDGDDLDDDNDGILDADEMDCSHLNDGNGNGSATYVDNIYWFDWSGILNNGIQNGDTKNFTLPDGTMATATFSNANADAGLMLARSMQTWAGAELWKHYDASNSAGNLSIYNDVQAGVSASFTVTITTDTGQKLDLVVADAETTDVNSAGTAAENDEEYQLTTNGGNWELLEYYGSGTNYPLTGLGTGTVAGNGINTSVTAPLFRSVNATVLDIFIESETNGKQGLSIGVFLECADKDTDGDGIPDHLDNDSDNDGCLDALEGDASNSQIGYSNLDANGRIIGGEDADGIPNTASGGQGLGSSIDILVQANECSPCNSNNPSFNDIDGDGVGDECDLDNDNDGIPDLEECGQVEYSTFLVTNGNTDTFTFSAATGGYVIEITSLDNSFNLEINGTKLVPDELQFAPGAYASGESLVRFASDNSLYGQSGNSNVWSLNYYNANPLFLSLKIIISPIGKITMQGKRTLTSPLEDLIIDAAHPQFNRITWNSLTDNTVVVSQKVDGPTFLYANSYGLNCSNDLDNDSKPDFIDIDSDNDGIPDNVEAQPTVGYVPPTGTVDSATGIDTAYGTGFTSLEDTDGDGTPDYLDLDSDNDSTPDIEENGMANVVSGNDADSDGLDDAFETTNISDASLDVNEDIENPSDLSILPDTDADLVAGGDLDYRDIFNINPPRSSTIDFDGVDDYVDSDFNFSGLSKMTTMLWIKLDDTFTNYGVIVNQGEFMLDVDG</sequence>
<evidence type="ECO:0000259" key="3">
    <source>
        <dbReference type="Pfam" id="PF18651"/>
    </source>
</evidence>
<reference evidence="4 7" key="1">
    <citation type="journal article" date="2015" name="Int. J. Syst. Evol. Microbiol.">
        <title>Algibacter amylolyticus sp. nov., isolated from intertidal sediment.</title>
        <authorList>
            <person name="Zhang D.C."/>
            <person name="Wu J."/>
            <person name="Neuner K."/>
            <person name="Yao J."/>
            <person name="Margesin R."/>
        </authorList>
    </citation>
    <scope>NUCLEOTIDE SEQUENCE [LARGE SCALE GENOMIC DNA]</scope>
    <source>
        <strain evidence="4 7">RU-4-M-4</strain>
    </source>
</reference>
<feature type="non-terminal residue" evidence="4">
    <location>
        <position position="1010"/>
    </location>
</feature>
<dbReference type="EMBL" id="VWRS01000001">
    <property type="protein sequence ID" value="KAA5827263.1"/>
    <property type="molecule type" value="Genomic_DNA"/>
</dbReference>
<protein>
    <recommendedName>
        <fullName evidence="3">Surface adhesin CshA non-repetitive domain-containing protein</fullName>
    </recommendedName>
</protein>
<comment type="caution">
    <text evidence="4">The sequence shown here is derived from an EMBL/GenBank/DDBJ whole genome shotgun (WGS) entry which is preliminary data.</text>
</comment>
<feature type="compositionally biased region" description="Acidic residues" evidence="1">
    <location>
        <begin position="859"/>
        <end position="877"/>
    </location>
</feature>
<feature type="region of interest" description="Disordered" evidence="1">
    <location>
        <begin position="855"/>
        <end position="877"/>
    </location>
</feature>
<name>A0A5M7BBX8_9FLAO</name>
<dbReference type="Proteomes" id="UP000322315">
    <property type="component" value="Unassembled WGS sequence"/>
</dbReference>
<dbReference type="InterPro" id="IPR017918">
    <property type="entry name" value="N-reg_PII_CS"/>
</dbReference>
<reference evidence="5 6" key="2">
    <citation type="submission" date="2019-07" db="EMBL/GenBank/DDBJ databases">
        <title>Algibacter marinivivus sp. nov., isolated from the surface of a marine red alga.</title>
        <authorList>
            <person name="Zhong X."/>
            <person name="Xu W."/>
            <person name="Zhang Y."/>
            <person name="Zhang Q."/>
            <person name="Du Z."/>
        </authorList>
    </citation>
    <scope>NUCLEOTIDE SEQUENCE [LARGE SCALE GENOMIC DNA]</scope>
    <source>
        <strain evidence="5 6">RU-4-M-4</strain>
    </source>
</reference>
<evidence type="ECO:0000313" key="4">
    <source>
        <dbReference type="EMBL" id="KAA5827263.1"/>
    </source>
</evidence>
<dbReference type="GO" id="GO:0030234">
    <property type="term" value="F:enzyme regulator activity"/>
    <property type="evidence" value="ECO:0007669"/>
    <property type="project" value="InterPro"/>
</dbReference>
<dbReference type="Proteomes" id="UP000315145">
    <property type="component" value="Unassembled WGS sequence"/>
</dbReference>
<dbReference type="InterPro" id="IPR018247">
    <property type="entry name" value="EF_Hand_1_Ca_BS"/>
</dbReference>
<evidence type="ECO:0000313" key="5">
    <source>
        <dbReference type="EMBL" id="TSJ81508.1"/>
    </source>
</evidence>
<gene>
    <name evidence="4" type="ORF">F2B50_00005</name>
    <name evidence="5" type="ORF">FPF71_00005</name>
</gene>
<keyword evidence="6" id="KW-1185">Reference proteome</keyword>
<dbReference type="AlphaFoldDB" id="A0A5M7BBX8"/>
<evidence type="ECO:0000313" key="6">
    <source>
        <dbReference type="Proteomes" id="UP000315145"/>
    </source>
</evidence>
<organism evidence="4 7">
    <name type="scientific">Algibacter amylolyticus</name>
    <dbReference type="NCBI Taxonomy" id="1608400"/>
    <lineage>
        <taxon>Bacteria</taxon>
        <taxon>Pseudomonadati</taxon>
        <taxon>Bacteroidota</taxon>
        <taxon>Flavobacteriia</taxon>
        <taxon>Flavobacteriales</taxon>
        <taxon>Flavobacteriaceae</taxon>
        <taxon>Algibacter</taxon>
    </lineage>
</organism>
<evidence type="ECO:0000256" key="1">
    <source>
        <dbReference type="SAM" id="MobiDB-lite"/>
    </source>
</evidence>
<feature type="domain" description="Surface adhesin CshA non-repetitive" evidence="3">
    <location>
        <begin position="321"/>
        <end position="515"/>
    </location>
</feature>
<feature type="chain" id="PRO_5024307187" description="Surface adhesin CshA non-repetitive domain-containing protein" evidence="2">
    <location>
        <begin position="22"/>
        <end position="1010"/>
    </location>
</feature>
<dbReference type="EMBL" id="VMBF01000001">
    <property type="protein sequence ID" value="TSJ81508.1"/>
    <property type="molecule type" value="Genomic_DNA"/>
</dbReference>
<reference evidence="4" key="3">
    <citation type="submission" date="2019-09" db="EMBL/GenBank/DDBJ databases">
        <authorList>
            <person name="Zhang D.-C."/>
        </authorList>
    </citation>
    <scope>NUCLEOTIDE SEQUENCE</scope>
    <source>
        <strain evidence="4">RU-4-M-4</strain>
    </source>
</reference>
<dbReference type="Pfam" id="PF18651">
    <property type="entry name" value="CshA_NR2"/>
    <property type="match status" value="1"/>
</dbReference>
<accession>A0A5M7BBX8</accession>
<feature type="signal peptide" evidence="2">
    <location>
        <begin position="1"/>
        <end position="21"/>
    </location>
</feature>
<proteinExistence type="predicted"/>
<dbReference type="PROSITE" id="PS00018">
    <property type="entry name" value="EF_HAND_1"/>
    <property type="match status" value="1"/>
</dbReference>
<dbReference type="GO" id="GO:0006808">
    <property type="term" value="P:regulation of nitrogen utilization"/>
    <property type="evidence" value="ECO:0007669"/>
    <property type="project" value="InterPro"/>
</dbReference>
<dbReference type="PROSITE" id="PS00638">
    <property type="entry name" value="PII_GLNB_CTER"/>
    <property type="match status" value="1"/>
</dbReference>
<dbReference type="InterPro" id="IPR040683">
    <property type="entry name" value="CshA_NR2"/>
</dbReference>